<evidence type="ECO:0000313" key="1">
    <source>
        <dbReference type="EMBL" id="KGE85922.1"/>
    </source>
</evidence>
<proteinExistence type="predicted"/>
<name>A0A098S414_9BACT</name>
<dbReference type="Proteomes" id="UP000029736">
    <property type="component" value="Unassembled WGS sequence"/>
</dbReference>
<dbReference type="OrthoDB" id="5464673at2"/>
<dbReference type="AlphaFoldDB" id="A0A098S414"/>
<sequence>MITQKIGERYTLRVYGNRIRFSYINAEDDRVQTETFKRIPNYVSEFYLSYTSMRGNSYASFSDIEMTYEETREHIRKNWLPKVPLADQISIRQFFSINITL</sequence>
<comment type="caution">
    <text evidence="1">The sequence shown here is derived from an EMBL/GenBank/DDBJ whole genome shotgun (WGS) entry which is preliminary data.</text>
</comment>
<keyword evidence="2" id="KW-1185">Reference proteome</keyword>
<gene>
    <name evidence="1" type="ORF">IX84_25290</name>
</gene>
<accession>A0A098S414</accession>
<evidence type="ECO:0000313" key="2">
    <source>
        <dbReference type="Proteomes" id="UP000029736"/>
    </source>
</evidence>
<dbReference type="STRING" id="1524460.IX84_25290"/>
<organism evidence="1 2">
    <name type="scientific">Phaeodactylibacter xiamenensis</name>
    <dbReference type="NCBI Taxonomy" id="1524460"/>
    <lineage>
        <taxon>Bacteria</taxon>
        <taxon>Pseudomonadati</taxon>
        <taxon>Bacteroidota</taxon>
        <taxon>Saprospiria</taxon>
        <taxon>Saprospirales</taxon>
        <taxon>Haliscomenobacteraceae</taxon>
        <taxon>Phaeodactylibacter</taxon>
    </lineage>
</organism>
<protein>
    <submittedName>
        <fullName evidence="1">Uncharacterized protein</fullName>
    </submittedName>
</protein>
<reference evidence="1 2" key="1">
    <citation type="journal article" date="2014" name="Int. J. Syst. Evol. Microbiol.">
        <title>Phaeodactylibacter xiamenensis gen. nov., sp. nov., a member of the family Saprospiraceae isolated from the marine alga Phaeodactylum tricornutum.</title>
        <authorList>
            <person name="Chen Z.Jr."/>
            <person name="Lei X."/>
            <person name="Lai Q."/>
            <person name="Li Y."/>
            <person name="Zhang B."/>
            <person name="Zhang J."/>
            <person name="Zhang H."/>
            <person name="Yang L."/>
            <person name="Zheng W."/>
            <person name="Tian Y."/>
            <person name="Yu Z."/>
            <person name="Xu H.Jr."/>
            <person name="Zheng T."/>
        </authorList>
    </citation>
    <scope>NUCLEOTIDE SEQUENCE [LARGE SCALE GENOMIC DNA]</scope>
    <source>
        <strain evidence="1 2">KD52</strain>
    </source>
</reference>
<dbReference type="RefSeq" id="WP_044226923.1">
    <property type="nucleotide sequence ID" value="NZ_JBKAGJ010000022.1"/>
</dbReference>
<dbReference type="EMBL" id="JPOS01000083">
    <property type="protein sequence ID" value="KGE85922.1"/>
    <property type="molecule type" value="Genomic_DNA"/>
</dbReference>